<keyword evidence="4" id="KW-1185">Reference proteome</keyword>
<feature type="transmembrane region" description="Helical" evidence="2">
    <location>
        <begin position="257"/>
        <end position="278"/>
    </location>
</feature>
<evidence type="ECO:0000256" key="1">
    <source>
        <dbReference type="SAM" id="MobiDB-lite"/>
    </source>
</evidence>
<dbReference type="AlphaFoldDB" id="A0AAV9VGT0"/>
<comment type="caution">
    <text evidence="3">The sequence shown here is derived from an EMBL/GenBank/DDBJ whole genome shotgun (WGS) entry which is preliminary data.</text>
</comment>
<proteinExistence type="predicted"/>
<evidence type="ECO:0000256" key="2">
    <source>
        <dbReference type="SAM" id="Phobius"/>
    </source>
</evidence>
<feature type="region of interest" description="Disordered" evidence="1">
    <location>
        <begin position="218"/>
        <end position="243"/>
    </location>
</feature>
<accession>A0AAV9VGT0</accession>
<name>A0AAV9VGT0_9PEZI</name>
<keyword evidence="2" id="KW-1133">Transmembrane helix</keyword>
<gene>
    <name evidence="3" type="ORF">TWF730_004957</name>
</gene>
<sequence length="364" mass="38692">MATVISTAIETTLIVIETPTTTVTTYTRNVLGPLTTAFTADPSCTIPAIYCPQEGNCYGWKAQTCINGAVDQSFCWPPWTAGAATSTTPEALRGWGLYSPGLVCPHGHTMACSTTFGGEGNFQFQFPATVGETAVGCCPSGYFCQRTNVAQTCVFTATSITLEAVVCSDLLRSPTEFIIPTTFTTDTDETSTEVVTISTQTLFAPLFQLNWREVDLPKTSSSSSSTAGGLNAPTGGSSSGSDKAVNNDGGLSVAAKAGIGAGVGVLVLLIIGALIWFWKSRARRRDASQRGDGLGYDNMPFIPPPIELHQEPKMPVHEASAERIHSELPTAQFPPQAQVWELESRTTVVATQVPRQTGHIPPYN</sequence>
<reference evidence="3 4" key="1">
    <citation type="submission" date="2019-10" db="EMBL/GenBank/DDBJ databases">
        <authorList>
            <person name="Palmer J.M."/>
        </authorList>
    </citation>
    <scope>NUCLEOTIDE SEQUENCE [LARGE SCALE GENOMIC DNA]</scope>
    <source>
        <strain evidence="3 4">TWF730</strain>
    </source>
</reference>
<organism evidence="3 4">
    <name type="scientific">Orbilia blumenaviensis</name>
    <dbReference type="NCBI Taxonomy" id="1796055"/>
    <lineage>
        <taxon>Eukaryota</taxon>
        <taxon>Fungi</taxon>
        <taxon>Dikarya</taxon>
        <taxon>Ascomycota</taxon>
        <taxon>Pezizomycotina</taxon>
        <taxon>Orbiliomycetes</taxon>
        <taxon>Orbiliales</taxon>
        <taxon>Orbiliaceae</taxon>
        <taxon>Orbilia</taxon>
    </lineage>
</organism>
<dbReference type="EMBL" id="JAVHNS010000002">
    <property type="protein sequence ID" value="KAK6361215.1"/>
    <property type="molecule type" value="Genomic_DNA"/>
</dbReference>
<dbReference type="Proteomes" id="UP001373714">
    <property type="component" value="Unassembled WGS sequence"/>
</dbReference>
<evidence type="ECO:0000313" key="4">
    <source>
        <dbReference type="Proteomes" id="UP001373714"/>
    </source>
</evidence>
<keyword evidence="2" id="KW-0472">Membrane</keyword>
<evidence type="ECO:0000313" key="3">
    <source>
        <dbReference type="EMBL" id="KAK6361215.1"/>
    </source>
</evidence>
<keyword evidence="2" id="KW-0812">Transmembrane</keyword>
<protein>
    <submittedName>
        <fullName evidence="3">Uncharacterized protein</fullName>
    </submittedName>
</protein>